<dbReference type="SUPFAM" id="SSF46785">
    <property type="entry name" value="Winged helix' DNA-binding domain"/>
    <property type="match status" value="1"/>
</dbReference>
<dbReference type="PANTHER" id="PTHR43712:SF2">
    <property type="entry name" value="O-METHYLTRANSFERASE CICE"/>
    <property type="match status" value="1"/>
</dbReference>
<keyword evidence="8" id="KW-1185">Reference proteome</keyword>
<evidence type="ECO:0000259" key="6">
    <source>
        <dbReference type="Pfam" id="PF08100"/>
    </source>
</evidence>
<protein>
    <submittedName>
        <fullName evidence="7">Methyltransferase</fullName>
    </submittedName>
</protein>
<feature type="active site" description="Proton acceptor" evidence="4">
    <location>
        <position position="243"/>
    </location>
</feature>
<evidence type="ECO:0000259" key="5">
    <source>
        <dbReference type="Pfam" id="PF00891"/>
    </source>
</evidence>
<dbReference type="PIRSF" id="PIRSF005739">
    <property type="entry name" value="O-mtase"/>
    <property type="match status" value="1"/>
</dbReference>
<dbReference type="AlphaFoldDB" id="A0A919VAS6"/>
<dbReference type="InterPro" id="IPR036388">
    <property type="entry name" value="WH-like_DNA-bd_sf"/>
</dbReference>
<evidence type="ECO:0000313" key="7">
    <source>
        <dbReference type="EMBL" id="GII91414.1"/>
    </source>
</evidence>
<name>A0A919VAS6_9ACTN</name>
<dbReference type="Proteomes" id="UP000606172">
    <property type="component" value="Unassembled WGS sequence"/>
</dbReference>
<dbReference type="InterPro" id="IPR012967">
    <property type="entry name" value="COMT_dimerisation"/>
</dbReference>
<sequence length="334" mass="35975">MTSEDDPIWETLLGLSRFASLSTMAELGCADHLADGPLTVAELAGRCGAHAPSLRRVLRHLASFGIVERTAEDAFVLTRHGARLRGGVPGSQRAAVRMLGEHAFWTALGSVPETVRRGRSVFVERFGPLYNYLAANPDSGRIFDDYMVARSLAVIEGLPRCYDFSGVGTLIDVAGGRGHMLASVLRAHPEMRGVLFDLPSVVPVARECLSAEGVAERTRFVEGDFFDAVPEGGDVYLLASVIHNWDDADATRVLGSVRRAMGSRARLLVLEYVLPDDDSPHLGKDVDIRMLALFGEGTERTHSEYGTLLGKAGLAVSRVVDLPGQAALIEAVPV</sequence>
<dbReference type="PROSITE" id="PS51683">
    <property type="entry name" value="SAM_OMT_II"/>
    <property type="match status" value="1"/>
</dbReference>
<evidence type="ECO:0000256" key="2">
    <source>
        <dbReference type="ARBA" id="ARBA00022679"/>
    </source>
</evidence>
<dbReference type="PANTHER" id="PTHR43712">
    <property type="entry name" value="PUTATIVE (AFU_ORTHOLOGUE AFUA_4G14580)-RELATED"/>
    <property type="match status" value="1"/>
</dbReference>
<dbReference type="GO" id="GO:0032259">
    <property type="term" value="P:methylation"/>
    <property type="evidence" value="ECO:0007669"/>
    <property type="project" value="UniProtKB-KW"/>
</dbReference>
<gene>
    <name evidence="7" type="ORF">Ssi02_16450</name>
</gene>
<dbReference type="GO" id="GO:0008171">
    <property type="term" value="F:O-methyltransferase activity"/>
    <property type="evidence" value="ECO:0007669"/>
    <property type="project" value="InterPro"/>
</dbReference>
<accession>A0A919VAS6</accession>
<dbReference type="InterPro" id="IPR016461">
    <property type="entry name" value="COMT-like"/>
</dbReference>
<dbReference type="Gene3D" id="1.10.10.10">
    <property type="entry name" value="Winged helix-like DNA-binding domain superfamily/Winged helix DNA-binding domain"/>
    <property type="match status" value="1"/>
</dbReference>
<dbReference type="Gene3D" id="1.10.287.1350">
    <property type="match status" value="1"/>
</dbReference>
<keyword evidence="2" id="KW-0808">Transferase</keyword>
<dbReference type="Pfam" id="PF00891">
    <property type="entry name" value="Methyltransf_2"/>
    <property type="match status" value="1"/>
</dbReference>
<dbReference type="SUPFAM" id="SSF53335">
    <property type="entry name" value="S-adenosyl-L-methionine-dependent methyltransferases"/>
    <property type="match status" value="1"/>
</dbReference>
<dbReference type="Gene3D" id="3.40.50.150">
    <property type="entry name" value="Vaccinia Virus protein VP39"/>
    <property type="match status" value="1"/>
</dbReference>
<dbReference type="InterPro" id="IPR029063">
    <property type="entry name" value="SAM-dependent_MTases_sf"/>
</dbReference>
<dbReference type="RefSeq" id="WP_239128696.1">
    <property type="nucleotide sequence ID" value="NZ_BOOW01000009.1"/>
</dbReference>
<comment type="caution">
    <text evidence="7">The sequence shown here is derived from an EMBL/GenBank/DDBJ whole genome shotgun (WGS) entry which is preliminary data.</text>
</comment>
<feature type="domain" description="O-methyltransferase C-terminal" evidence="5">
    <location>
        <begin position="113"/>
        <end position="314"/>
    </location>
</feature>
<dbReference type="InterPro" id="IPR036390">
    <property type="entry name" value="WH_DNA-bd_sf"/>
</dbReference>
<proteinExistence type="predicted"/>
<dbReference type="InterPro" id="IPR001077">
    <property type="entry name" value="COMT_C"/>
</dbReference>
<evidence type="ECO:0000256" key="3">
    <source>
        <dbReference type="ARBA" id="ARBA00022691"/>
    </source>
</evidence>
<dbReference type="Pfam" id="PF08100">
    <property type="entry name" value="Dimerisation"/>
    <property type="match status" value="1"/>
</dbReference>
<feature type="domain" description="O-methyltransferase dimerisation" evidence="6">
    <location>
        <begin position="9"/>
        <end position="79"/>
    </location>
</feature>
<evidence type="ECO:0000256" key="4">
    <source>
        <dbReference type="PIRSR" id="PIRSR005739-1"/>
    </source>
</evidence>
<evidence type="ECO:0000313" key="8">
    <source>
        <dbReference type="Proteomes" id="UP000606172"/>
    </source>
</evidence>
<organism evidence="7 8">
    <name type="scientific">Sinosporangium siamense</name>
    <dbReference type="NCBI Taxonomy" id="1367973"/>
    <lineage>
        <taxon>Bacteria</taxon>
        <taxon>Bacillati</taxon>
        <taxon>Actinomycetota</taxon>
        <taxon>Actinomycetes</taxon>
        <taxon>Streptosporangiales</taxon>
        <taxon>Streptosporangiaceae</taxon>
        <taxon>Sinosporangium</taxon>
    </lineage>
</organism>
<reference evidence="7" key="1">
    <citation type="submission" date="2021-01" db="EMBL/GenBank/DDBJ databases">
        <title>Whole genome shotgun sequence of Sinosporangium siamense NBRC 109515.</title>
        <authorList>
            <person name="Komaki H."/>
            <person name="Tamura T."/>
        </authorList>
    </citation>
    <scope>NUCLEOTIDE SEQUENCE</scope>
    <source>
        <strain evidence="7">NBRC 109515</strain>
    </source>
</reference>
<keyword evidence="1 7" id="KW-0489">Methyltransferase</keyword>
<dbReference type="GO" id="GO:0046983">
    <property type="term" value="F:protein dimerization activity"/>
    <property type="evidence" value="ECO:0007669"/>
    <property type="project" value="InterPro"/>
</dbReference>
<evidence type="ECO:0000256" key="1">
    <source>
        <dbReference type="ARBA" id="ARBA00022603"/>
    </source>
</evidence>
<keyword evidence="3" id="KW-0949">S-adenosyl-L-methionine</keyword>
<dbReference type="EMBL" id="BOOW01000009">
    <property type="protein sequence ID" value="GII91414.1"/>
    <property type="molecule type" value="Genomic_DNA"/>
</dbReference>